<keyword evidence="1" id="KW-0479">Metal-binding</keyword>
<evidence type="ECO:0000259" key="6">
    <source>
        <dbReference type="Pfam" id="PF07731"/>
    </source>
</evidence>
<dbReference type="Gene3D" id="2.60.40.420">
    <property type="entry name" value="Cupredoxins - blue copper proteins"/>
    <property type="match status" value="3"/>
</dbReference>
<protein>
    <submittedName>
        <fullName evidence="8">Copper oxidase</fullName>
    </submittedName>
</protein>
<keyword evidence="3" id="KW-0186">Copper</keyword>
<dbReference type="InterPro" id="IPR008972">
    <property type="entry name" value="Cupredoxin"/>
</dbReference>
<dbReference type="InterPro" id="IPR006376">
    <property type="entry name" value="Cu-R_CopA"/>
</dbReference>
<dbReference type="PROSITE" id="PS51318">
    <property type="entry name" value="TAT"/>
    <property type="match status" value="1"/>
</dbReference>
<evidence type="ECO:0000256" key="1">
    <source>
        <dbReference type="ARBA" id="ARBA00022723"/>
    </source>
</evidence>
<dbReference type="InterPro" id="IPR034282">
    <property type="entry name" value="CuRO_2_CopA"/>
</dbReference>
<dbReference type="InterPro" id="IPR034279">
    <property type="entry name" value="CuRO_3_CopA"/>
</dbReference>
<dbReference type="Pfam" id="PF07732">
    <property type="entry name" value="Cu-oxidase_3"/>
    <property type="match status" value="1"/>
</dbReference>
<keyword evidence="9" id="KW-1185">Reference proteome</keyword>
<dbReference type="CDD" id="cd13896">
    <property type="entry name" value="CuRO_3_CopA"/>
    <property type="match status" value="1"/>
</dbReference>
<dbReference type="InterPro" id="IPR006311">
    <property type="entry name" value="TAT_signal"/>
</dbReference>
<gene>
    <name evidence="8" type="ORF">BHU25_21695</name>
</gene>
<dbReference type="NCBIfam" id="TIGR01480">
    <property type="entry name" value="copper_res_A"/>
    <property type="match status" value="1"/>
</dbReference>
<dbReference type="PROSITE" id="PS00080">
    <property type="entry name" value="MULTICOPPER_OXIDASE2"/>
    <property type="match status" value="1"/>
</dbReference>
<keyword evidence="4" id="KW-0732">Signal</keyword>
<dbReference type="AlphaFoldDB" id="A0A423CZ37"/>
<name>A0A423CZ37_9PSED</name>
<dbReference type="Pfam" id="PF00394">
    <property type="entry name" value="Cu-oxidase"/>
    <property type="match status" value="1"/>
</dbReference>
<evidence type="ECO:0000259" key="7">
    <source>
        <dbReference type="Pfam" id="PF07732"/>
    </source>
</evidence>
<dbReference type="InterPro" id="IPR011706">
    <property type="entry name" value="Cu-oxidase_C"/>
</dbReference>
<dbReference type="InterPro" id="IPR002355">
    <property type="entry name" value="Cu_oxidase_Cu_BS"/>
</dbReference>
<evidence type="ECO:0000259" key="5">
    <source>
        <dbReference type="Pfam" id="PF00394"/>
    </source>
</evidence>
<dbReference type="InterPro" id="IPR011707">
    <property type="entry name" value="Cu-oxidase-like_N"/>
</dbReference>
<dbReference type="SUPFAM" id="SSF49503">
    <property type="entry name" value="Cupredoxins"/>
    <property type="match status" value="3"/>
</dbReference>
<dbReference type="PROSITE" id="PS00079">
    <property type="entry name" value="MULTICOPPER_OXIDASE1"/>
    <property type="match status" value="1"/>
</dbReference>
<dbReference type="GO" id="GO:0005507">
    <property type="term" value="F:copper ion binding"/>
    <property type="evidence" value="ECO:0007669"/>
    <property type="project" value="InterPro"/>
</dbReference>
<keyword evidence="2" id="KW-0560">Oxidoreductase</keyword>
<evidence type="ECO:0000313" key="8">
    <source>
        <dbReference type="EMBL" id="ROL64500.1"/>
    </source>
</evidence>
<feature type="domain" description="Plastocyanin-like" evidence="5">
    <location>
        <begin position="204"/>
        <end position="344"/>
    </location>
</feature>
<dbReference type="GO" id="GO:0042597">
    <property type="term" value="C:periplasmic space"/>
    <property type="evidence" value="ECO:0007669"/>
    <property type="project" value="InterPro"/>
</dbReference>
<dbReference type="InterPro" id="IPR034284">
    <property type="entry name" value="CuRO_1_CopA"/>
</dbReference>
<feature type="domain" description="Plastocyanin-like" evidence="7">
    <location>
        <begin position="52"/>
        <end position="162"/>
    </location>
</feature>
<dbReference type="Pfam" id="PF07731">
    <property type="entry name" value="Cu-oxidase_2"/>
    <property type="match status" value="1"/>
</dbReference>
<dbReference type="InterPro" id="IPR045087">
    <property type="entry name" value="Cu-oxidase_fam"/>
</dbReference>
<dbReference type="PANTHER" id="PTHR11709:SF394">
    <property type="entry name" value="FI03373P-RELATED"/>
    <property type="match status" value="1"/>
</dbReference>
<dbReference type="CDD" id="cd13874">
    <property type="entry name" value="CuRO_2_CopA"/>
    <property type="match status" value="1"/>
</dbReference>
<comment type="caution">
    <text evidence="8">The sequence shown here is derived from an EMBL/GenBank/DDBJ whole genome shotgun (WGS) entry which is preliminary data.</text>
</comment>
<dbReference type="Proteomes" id="UP000285286">
    <property type="component" value="Unassembled WGS sequence"/>
</dbReference>
<feature type="signal peptide" evidence="4">
    <location>
        <begin position="1"/>
        <end position="32"/>
    </location>
</feature>
<evidence type="ECO:0000313" key="9">
    <source>
        <dbReference type="Proteomes" id="UP000285286"/>
    </source>
</evidence>
<reference evidence="8 9" key="1">
    <citation type="submission" date="2016-10" db="EMBL/GenBank/DDBJ databases">
        <title>Comparative genome analysis of multiple Pseudomonas spp. focuses on biocontrol and plant growth promoting traits.</title>
        <authorList>
            <person name="Tao X.-Y."/>
            <person name="Taylor C.G."/>
        </authorList>
    </citation>
    <scope>NUCLEOTIDE SEQUENCE [LARGE SCALE GENOMIC DNA]</scope>
    <source>
        <strain evidence="8 9">15D11</strain>
    </source>
</reference>
<organism evidence="8 9">
    <name type="scientific">Pseudomonas vranovensis</name>
    <dbReference type="NCBI Taxonomy" id="321661"/>
    <lineage>
        <taxon>Bacteria</taxon>
        <taxon>Pseudomonadati</taxon>
        <taxon>Pseudomonadota</taxon>
        <taxon>Gammaproteobacteria</taxon>
        <taxon>Pseudomonadales</taxon>
        <taxon>Pseudomonadaceae</taxon>
        <taxon>Pseudomonas</taxon>
    </lineage>
</organism>
<dbReference type="InterPro" id="IPR033138">
    <property type="entry name" value="Cu_oxidase_CS"/>
</dbReference>
<dbReference type="InterPro" id="IPR001117">
    <property type="entry name" value="Cu-oxidase_2nd"/>
</dbReference>
<dbReference type="RefSeq" id="WP_123567393.1">
    <property type="nucleotide sequence ID" value="NZ_MOAM01000035.1"/>
</dbReference>
<evidence type="ECO:0000256" key="3">
    <source>
        <dbReference type="ARBA" id="ARBA00023008"/>
    </source>
</evidence>
<dbReference type="GO" id="GO:0016491">
    <property type="term" value="F:oxidoreductase activity"/>
    <property type="evidence" value="ECO:0007669"/>
    <property type="project" value="UniProtKB-KW"/>
</dbReference>
<sequence length="569" mass="63408">MLRHPTRRTFVKGFAAGSALAGLGLWRLPAFAAPPVFANELSGEHFELSIGQTPVNLTGRPRTALTINNSLPGPTLRWRQGDTVTLRVRNRLGEPTSLHWHGIILPANMDGVPGLSFAGIEPGGEYLYRFTLEQSGTYWYHSHSGLQEQAGVYGAIVIDPKEPEAHRYQRDYVLLLSDWSDQAPEALMATLKKQSDAFNYHKRTVGDFIDDVARDGWQQTVAERKAWAAMRMSPTDLADISAATYTYLLNGQPPDGNFTCLFQPGDTVRLRLINGSAMSYFDFRIPGLKLKVIAADGQPVQPVEVDELRIAVAETYDVLVRAGDLPAYTLYAQSMDRSGYARGTLARSNGLSAEVPDPDPRPVLTMADMGHGAMAGMGTMDHSQMAGMDHSKMTGMQQHPASETGNPLVDMQTMNPRPNLADPGIGLRNNGRRVLTYADLKSTFADPDGREPSREIELHLTGHMERFAWSFNGIKFSDAEPLRLTYGERLRITLVNDTMMAHPIHLHGLWSDLEDEHGRFQVRKHTVDIPPGSRRSYRVSADALGRWAYHCHLLYHMEMGMFREVRVDE</sequence>
<feature type="domain" description="Plastocyanin-like" evidence="6">
    <location>
        <begin position="451"/>
        <end position="568"/>
    </location>
</feature>
<accession>A0A423CZ37</accession>
<proteinExistence type="predicted"/>
<dbReference type="PANTHER" id="PTHR11709">
    <property type="entry name" value="MULTI-COPPER OXIDASE"/>
    <property type="match status" value="1"/>
</dbReference>
<dbReference type="CDD" id="cd13848">
    <property type="entry name" value="CuRO_1_CopA"/>
    <property type="match status" value="1"/>
</dbReference>
<evidence type="ECO:0000256" key="2">
    <source>
        <dbReference type="ARBA" id="ARBA00023002"/>
    </source>
</evidence>
<evidence type="ECO:0000256" key="4">
    <source>
        <dbReference type="SAM" id="SignalP"/>
    </source>
</evidence>
<feature type="chain" id="PRO_5019362643" evidence="4">
    <location>
        <begin position="33"/>
        <end position="569"/>
    </location>
</feature>
<dbReference type="STRING" id="1292031.GCA_000425805_04255"/>
<dbReference type="EMBL" id="MOAM01000035">
    <property type="protein sequence ID" value="ROL64500.1"/>
    <property type="molecule type" value="Genomic_DNA"/>
</dbReference>